<feature type="region of interest" description="Disordered" evidence="1">
    <location>
        <begin position="36"/>
        <end position="55"/>
    </location>
</feature>
<dbReference type="Proteomes" id="UP000828390">
    <property type="component" value="Unassembled WGS sequence"/>
</dbReference>
<accession>A0A9D4JHR3</accession>
<proteinExistence type="predicted"/>
<gene>
    <name evidence="2" type="ORF">DPMN_141515</name>
</gene>
<comment type="caution">
    <text evidence="2">The sequence shown here is derived from an EMBL/GenBank/DDBJ whole genome shotgun (WGS) entry which is preliminary data.</text>
</comment>
<dbReference type="AlphaFoldDB" id="A0A9D4JHR3"/>
<organism evidence="2 3">
    <name type="scientific">Dreissena polymorpha</name>
    <name type="common">Zebra mussel</name>
    <name type="synonym">Mytilus polymorpha</name>
    <dbReference type="NCBI Taxonomy" id="45954"/>
    <lineage>
        <taxon>Eukaryota</taxon>
        <taxon>Metazoa</taxon>
        <taxon>Spiralia</taxon>
        <taxon>Lophotrochozoa</taxon>
        <taxon>Mollusca</taxon>
        <taxon>Bivalvia</taxon>
        <taxon>Autobranchia</taxon>
        <taxon>Heteroconchia</taxon>
        <taxon>Euheterodonta</taxon>
        <taxon>Imparidentia</taxon>
        <taxon>Neoheterodontei</taxon>
        <taxon>Myida</taxon>
        <taxon>Dreissenoidea</taxon>
        <taxon>Dreissenidae</taxon>
        <taxon>Dreissena</taxon>
    </lineage>
</organism>
<evidence type="ECO:0000256" key="1">
    <source>
        <dbReference type="SAM" id="MobiDB-lite"/>
    </source>
</evidence>
<feature type="compositionally biased region" description="Polar residues" evidence="1">
    <location>
        <begin position="45"/>
        <end position="55"/>
    </location>
</feature>
<sequence>MPSIHTCKNSAERRDGEYGSTLWKSALEDSQHSRCGECSVPWASKGQTGREQWDN</sequence>
<evidence type="ECO:0000313" key="2">
    <source>
        <dbReference type="EMBL" id="KAH3813066.1"/>
    </source>
</evidence>
<dbReference type="EMBL" id="JAIWYP010000006">
    <property type="protein sequence ID" value="KAH3813066.1"/>
    <property type="molecule type" value="Genomic_DNA"/>
</dbReference>
<name>A0A9D4JHR3_DREPO</name>
<evidence type="ECO:0000313" key="3">
    <source>
        <dbReference type="Proteomes" id="UP000828390"/>
    </source>
</evidence>
<keyword evidence="3" id="KW-1185">Reference proteome</keyword>
<reference evidence="2" key="2">
    <citation type="submission" date="2020-11" db="EMBL/GenBank/DDBJ databases">
        <authorList>
            <person name="McCartney M.A."/>
            <person name="Auch B."/>
            <person name="Kono T."/>
            <person name="Mallez S."/>
            <person name="Becker A."/>
            <person name="Gohl D.M."/>
            <person name="Silverstein K.A.T."/>
            <person name="Koren S."/>
            <person name="Bechman K.B."/>
            <person name="Herman A."/>
            <person name="Abrahante J.E."/>
            <person name="Garbe J."/>
        </authorList>
    </citation>
    <scope>NUCLEOTIDE SEQUENCE</scope>
    <source>
        <strain evidence="2">Duluth1</strain>
        <tissue evidence="2">Whole animal</tissue>
    </source>
</reference>
<protein>
    <submittedName>
        <fullName evidence="2">Uncharacterized protein</fullName>
    </submittedName>
</protein>
<reference evidence="2" key="1">
    <citation type="journal article" date="2019" name="bioRxiv">
        <title>The Genome of the Zebra Mussel, Dreissena polymorpha: A Resource for Invasive Species Research.</title>
        <authorList>
            <person name="McCartney M.A."/>
            <person name="Auch B."/>
            <person name="Kono T."/>
            <person name="Mallez S."/>
            <person name="Zhang Y."/>
            <person name="Obille A."/>
            <person name="Becker A."/>
            <person name="Abrahante J.E."/>
            <person name="Garbe J."/>
            <person name="Badalamenti J.P."/>
            <person name="Herman A."/>
            <person name="Mangelson H."/>
            <person name="Liachko I."/>
            <person name="Sullivan S."/>
            <person name="Sone E.D."/>
            <person name="Koren S."/>
            <person name="Silverstein K.A.T."/>
            <person name="Beckman K.B."/>
            <person name="Gohl D.M."/>
        </authorList>
    </citation>
    <scope>NUCLEOTIDE SEQUENCE</scope>
    <source>
        <strain evidence="2">Duluth1</strain>
        <tissue evidence="2">Whole animal</tissue>
    </source>
</reference>